<name>A0A1K2I2X0_9HYPH</name>
<dbReference type="OrthoDB" id="9808612at2"/>
<evidence type="ECO:0000256" key="1">
    <source>
        <dbReference type="SAM" id="SignalP"/>
    </source>
</evidence>
<sequence length="324" mass="34290">MTKRFCALVAGLATLASISGALAQPVGVTPTSGIVSAFGGVLGKRLDNSGNDFGNADTFLAGAGGQLHHWLGAAVALQADFEIMASGTLDIAPDLSIQKGWYNSALHLAWRDPARASAAVFGALQGTTVRWSDGYTTSVPYGLAGIEAQAYLGDVTLYGQAGMAFDMGEPPNLSGAVARDYGDFAFVRGVLRYFPTENIRLSAEALYGAGEITYYTFNRPSVQVPTTIGSVKVSGDFRPDDSPLSYFGSYEIGINHQSIPSDTRIAVDHRLMAGVRVDMGAQSLKARDRSGVTWDVPDIAGLVAQGELLDYCFDVECTYYSAPP</sequence>
<reference evidence="2 3" key="1">
    <citation type="submission" date="2016-11" db="EMBL/GenBank/DDBJ databases">
        <authorList>
            <person name="Jaros S."/>
            <person name="Januszkiewicz K."/>
            <person name="Wedrychowicz H."/>
        </authorList>
    </citation>
    <scope>NUCLEOTIDE SEQUENCE [LARGE SCALE GENOMIC DNA]</scope>
    <source>
        <strain evidence="2 3">ATCC 23634</strain>
    </source>
</reference>
<dbReference type="Proteomes" id="UP000183447">
    <property type="component" value="Unassembled WGS sequence"/>
</dbReference>
<accession>A0A1K2I2X0</accession>
<proteinExistence type="predicted"/>
<dbReference type="EMBL" id="FPKU01000004">
    <property type="protein sequence ID" value="SFZ86738.1"/>
    <property type="molecule type" value="Genomic_DNA"/>
</dbReference>
<evidence type="ECO:0000313" key="2">
    <source>
        <dbReference type="EMBL" id="SFZ86738.1"/>
    </source>
</evidence>
<protein>
    <recommendedName>
        <fullName evidence="4">Outer membrane protein beta-barrel domain-containing protein</fullName>
    </recommendedName>
</protein>
<evidence type="ECO:0000313" key="3">
    <source>
        <dbReference type="Proteomes" id="UP000183447"/>
    </source>
</evidence>
<feature type="chain" id="PRO_5012950348" description="Outer membrane protein beta-barrel domain-containing protein" evidence="1">
    <location>
        <begin position="24"/>
        <end position="324"/>
    </location>
</feature>
<dbReference type="STRING" id="665118.SAMN02983003_3932"/>
<feature type="signal peptide" evidence="1">
    <location>
        <begin position="1"/>
        <end position="23"/>
    </location>
</feature>
<keyword evidence="3" id="KW-1185">Reference proteome</keyword>
<dbReference type="RefSeq" id="WP_143145913.1">
    <property type="nucleotide sequence ID" value="NZ_FPKU01000004.1"/>
</dbReference>
<evidence type="ECO:0008006" key="4">
    <source>
        <dbReference type="Google" id="ProtNLM"/>
    </source>
</evidence>
<gene>
    <name evidence="2" type="ORF">SAMN02983003_3932</name>
</gene>
<dbReference type="AlphaFoldDB" id="A0A1K2I2X0"/>
<organism evidence="2 3">
    <name type="scientific">Devosia enhydra</name>
    <dbReference type="NCBI Taxonomy" id="665118"/>
    <lineage>
        <taxon>Bacteria</taxon>
        <taxon>Pseudomonadati</taxon>
        <taxon>Pseudomonadota</taxon>
        <taxon>Alphaproteobacteria</taxon>
        <taxon>Hyphomicrobiales</taxon>
        <taxon>Devosiaceae</taxon>
        <taxon>Devosia</taxon>
    </lineage>
</organism>
<keyword evidence="1" id="KW-0732">Signal</keyword>